<feature type="region of interest" description="Disordered" evidence="1">
    <location>
        <begin position="1421"/>
        <end position="1442"/>
    </location>
</feature>
<feature type="compositionally biased region" description="Low complexity" evidence="1">
    <location>
        <begin position="33"/>
        <end position="45"/>
    </location>
</feature>
<feature type="compositionally biased region" description="Polar residues" evidence="1">
    <location>
        <begin position="897"/>
        <end position="906"/>
    </location>
</feature>
<dbReference type="OrthoDB" id="1668162at2759"/>
<feature type="region of interest" description="Disordered" evidence="1">
    <location>
        <begin position="2878"/>
        <end position="2899"/>
    </location>
</feature>
<feature type="compositionally biased region" description="Polar residues" evidence="1">
    <location>
        <begin position="202"/>
        <end position="218"/>
    </location>
</feature>
<dbReference type="InterPro" id="IPR042201">
    <property type="entry name" value="FH2_Formin_sf"/>
</dbReference>
<feature type="region of interest" description="Disordered" evidence="1">
    <location>
        <begin position="1099"/>
        <end position="1131"/>
    </location>
</feature>
<feature type="region of interest" description="Disordered" evidence="1">
    <location>
        <begin position="2431"/>
        <end position="2457"/>
    </location>
</feature>
<evidence type="ECO:0000313" key="4">
    <source>
        <dbReference type="Proteomes" id="UP000030747"/>
    </source>
</evidence>
<feature type="compositionally biased region" description="Low complexity" evidence="1">
    <location>
        <begin position="3081"/>
        <end position="3093"/>
    </location>
</feature>
<dbReference type="EMBL" id="HG675259">
    <property type="protein sequence ID" value="CDJ40727.1"/>
    <property type="molecule type" value="Genomic_DNA"/>
</dbReference>
<sequence length="3160" mass="330836">MGGSDEAVGPKCAPEPPRGQQQRQQQALRHTNSSSSPFGESYSYPVPLLSPRTQLPQLQEVHSNRERVQQQHHQEQLYGTVEISKALAGDVQQQLLLQSRLPRQGSFTPANVTSISCALEEKQSALWLSAAAPSAAPSGTPKHAGTAVRDAVAPAKPASGQTAKESSVLAYYENTVPDRCRLAADRFLVAGAAATADELRSSDSPASTPKTPSGQLQHATETGTAAEATAATTATDTEGPSMATVSTQVREQPVTGASQGQREPPLPVTDASAAEWKTPVRMFMQTLQKQATYPQHLQQLSQLQQPLCRPSLPVPAAPPPQICLIGPRLLAMRSPWGLSTSAVLQRNGINELLLYLSVLQSLLLPARWGGLMPLGAADCLAGAAALPAAAAAAAAVEGLARAAAAAEASFSSLPSQLPQQLLLSLPRRFLQQVPTATDGSSGLTQLNGLYRHLRTTIQKQQQQGPIWGEECSLVAQAAAAATAAAESAAELGLEGEDAAAWPAVAAAIAAVEATAAAAAAAASAAAAPALLVSAATAAKEHGSPATGGEAAAGVPGAAVTAGGAVTVVAGEGNSFDSKRRESLRQLGRLLTSPPVIVIFDIYSRGGNRRTYSSISTASRSAGSSKLQSSCPTGDLPRTRQSSPIASSNRSSVSSSLTAEFGEAFGWQILEFSLTEVGAPPLQVLVDFCSSLRFWLQLDRHLNLALVNVHPKSGCGALLLLACAAMACSSSTGTTGWGTQHQLLKMLGNASVAAQECAYPADNLRVGSCGSASSSNPNSNNGSSYQRGGGVLHWKSADRWPPSCLRYLSYFETLLRQHSGRATRDEPAARRLPASGVEARAVRLKNLLIDHFAAPAALIAVEVYELATCCCCCSGCCKKDDTAGPSGVLMRHLAKTPKTASGASSNPLPLVYPPRQLCSSNTGSSGTESEEFVSPQRAHPLPSARTQQQRSEQQQQENDGGGRSQRKGLAGYLLKQRTTGRSQQQPEGPKNEEAQSHPYLRALRQQARLLTDCSVSAAAAAAVIEAASSPDDVPLLLDPGGPLGHLGACCDAYVSLPVSAPCLNSSNVCSCPPVTSTSHIPWNRSSSAAAAAAVAGSMDGCPLEGSSRTEGSSVADWLGSPNAGEAAEFSSEGEAPLTAEELLAAVQHRQQQQHLQQRRLQQQHQRELHSHFALQACAHDYQLMAADVLPDGSASAVFDFAHARDGSARQLVLSGDVLIAIRQLAPKHHLRGETLQAETGDPEGQRKMHPHGRHYQQQHQQQQIYALYALHTGFLSLDQSVVELSAQDLDSPAPLPQRLRVSLIFEHMEDAHKCGSTCNSPVNSSSSCRGSNSLNSACRDSNCFSGSTYCPPPSHFGGTASASERSLCAAGVGDIPSVKNLPGNMCSGNSSSNVFSPSGKSPPSKSIVSGIVSTLLRWQQPRENALSGSDSQNQHQLSQQQEFRASRRFSTCSSVSITEGAQLASSEAAAAAGAASAPASGETAVTSQRHLHITKRPTASRRDFVARHRLQLDPRLLQMLVEASGCSSDSCAVALKLCSNEFSMALSLLSYSFAAAGSGASAALHATRMLQHALPPPWLQQQNLLHRQVSQYLQLRRQEQKQRKQELLRIESASSLTISESGRSQEQQKEQQRPQTPCAAAVTKGGEDLEGNCRTGASVGSTATAAASTVAQQQWVMHRQQSMQQQQQVPAPRPSRIAPVPLRPGQNRRLISVASPTAACVAVATAQQQSFNRAKPSVSRIFPGAPVCSRSVVPLLVSSSSEDPPSSTPMAAVLDLGPAAQENPRDSQKQHVEEECVQQRQIYEEMPTVHDDLPVPSTAKNVETALPLATAAAVQTTAASLHIASGVKAAGPQGGWVEAKADTLVFPSVLHSLNHPISPPAPVLAAAAAPGISPSVVDAPPDTSFGPPGALTAAGASLHKEAEVAAVGAPGDLVVIGASAGLNCESESGVSTATLAVTARPSADQNVANHDSGTPIPCSKVVSTCTVLVAGFAPERQLGAAFAETGGACSGSTVQLQSGINVANTSCEQLELLQQQQHNSSEPGPIQEKPKTESRDVKAAVSVEPVERAAGAALAGAAVGQPTAVVPAAAASAFSGTRLPSGQVLALRLPDGRLLHVSLPPDAALDAACGAAGAVSPAAATGHLTAEAATTAATIIAVTVAPSPAASKGLLKAKPPGPPPKGIRPSPKSAPKAEMGTEAARSREPAQAAGADKAVPPAPKAKAPGKPPAGRPPPSTRTGPAGAPASASAGADAPGLPTSSITTKAPGPPPKGPPAGRRPPPPKAAAAAMQKKAAAEAALPLGRRIHWKALPGDKIHGTVFSEMPALGPLGPSALVDGAALSRLFSRTQPAAAAAAPTRRGTKKPEVQQIKIISSKRAQNVAIVLARLSLTTKEAAARLEKLDSSGLSLELLDRLEQVCPLPEEMEGFRSYLEHGDQQQKGQQEYSEKVPEDEAADTATSYPLRDVEAAMLPLVRLAAVSSRIRIVRFDILAPKTIKELDDALDLVDSAAEQGRNSRKFRVLLQAVLQWGNYVNHGVRLAAAVDGGKHKGAAGENDLEAAAAASMECLPTRGFALTSLLKLMEFRSTVDTRLSSLHYILVNLMASLPDLKLEELPQEMPLVEEAARLSDEALDAAAALLYRETQFLLQQIQQARPHGVPWGPSELERLRRLHGEAALGLERIRQRYAASKETVTELARFYGEEPQRPSAAAAAAAAAVTAATGGGWGGIMQAAPFSTLAAILVTFKQTLKDIQQHPKRYAVLLATNSGNNSSSSGGSNSRSLRETAATAAASLTANDSSALVNACGDDGTRKIETAVAASAAKAGGNSPLQAPLARKCSGPATAACGTPKAVRKQGMSCFSSTIQRDPHFPRRSASCSSLETFQRTGQKQQQPERQVQKQQRDQLAVPGDRSVIQQAHQHEMPVIVRLPDSAPPNGCREALGTRANSSNGIQGTDVKRRALTGSSKLTERSNRASLHVLLDEPSFPALDLAASINKALFVQELHTEEEERATEPAAAAADAAVNEEPANLVKDSPQVSNEPQSPSCSPGIRLPLEQPKKDSQSQQMGTQFVVGGRFFPPRVVPRQLQQSQRQQEQQPREHLPATAPHMRRPVLRPRLPPPAVVPGRHSARFQCAALGILKGTGKEQEQGKEAEEQQQKHQPQ</sequence>
<feature type="region of interest" description="Disordered" evidence="1">
    <location>
        <begin position="613"/>
        <end position="649"/>
    </location>
</feature>
<feature type="region of interest" description="Disordered" evidence="1">
    <location>
        <begin position="2034"/>
        <end position="2057"/>
    </location>
</feature>
<feature type="region of interest" description="Disordered" evidence="1">
    <location>
        <begin position="896"/>
        <end position="996"/>
    </location>
</feature>
<dbReference type="RefSeq" id="XP_013231477.1">
    <property type="nucleotide sequence ID" value="XM_013376023.1"/>
</dbReference>
<reference evidence="3" key="2">
    <citation type="submission" date="2013-10" db="EMBL/GenBank/DDBJ databases">
        <authorList>
            <person name="Aslett M."/>
        </authorList>
    </citation>
    <scope>NUCLEOTIDE SEQUENCE [LARGE SCALE GENOMIC DNA]</scope>
    <source>
        <strain evidence="3">Houghton</strain>
    </source>
</reference>
<dbReference type="SMART" id="SM00498">
    <property type="entry name" value="FH2"/>
    <property type="match status" value="1"/>
</dbReference>
<accession>U6KRH0</accession>
<feature type="compositionally biased region" description="Polar residues" evidence="1">
    <location>
        <begin position="975"/>
        <end position="985"/>
    </location>
</feature>
<feature type="compositionally biased region" description="Polar residues" evidence="1">
    <location>
        <begin position="243"/>
        <end position="261"/>
    </location>
</feature>
<protein>
    <submittedName>
        <fullName evidence="3">Formin 2B, related</fullName>
    </submittedName>
</protein>
<feature type="compositionally biased region" description="Low complexity" evidence="1">
    <location>
        <begin position="2204"/>
        <end position="2223"/>
    </location>
</feature>
<name>U6KRH0_EIMTE</name>
<dbReference type="GeneID" id="25252213"/>
<dbReference type="Gene3D" id="1.20.58.2220">
    <property type="entry name" value="Formin, FH2 domain"/>
    <property type="match status" value="1"/>
</dbReference>
<feature type="compositionally biased region" description="Pro residues" evidence="1">
    <location>
        <begin position="2265"/>
        <end position="2282"/>
    </location>
</feature>
<feature type="compositionally biased region" description="Low complexity" evidence="1">
    <location>
        <begin position="1675"/>
        <end position="1687"/>
    </location>
</feature>
<feature type="compositionally biased region" description="Polar residues" evidence="1">
    <location>
        <begin position="3033"/>
        <end position="3044"/>
    </location>
</feature>
<dbReference type="Pfam" id="PF02181">
    <property type="entry name" value="FH2"/>
    <property type="match status" value="2"/>
</dbReference>
<dbReference type="InterPro" id="IPR029021">
    <property type="entry name" value="Prot-tyrosine_phosphatase-like"/>
</dbReference>
<feature type="region of interest" description="Disordered" evidence="1">
    <location>
        <begin position="196"/>
        <end position="267"/>
    </location>
</feature>
<feature type="region of interest" description="Disordered" evidence="1">
    <location>
        <begin position="1230"/>
        <end position="1253"/>
    </location>
</feature>
<dbReference type="PANTHER" id="PTHR45725">
    <property type="entry name" value="FORMIN HOMOLOGY 2 FAMILY MEMBER"/>
    <property type="match status" value="1"/>
</dbReference>
<feature type="domain" description="FH2" evidence="2">
    <location>
        <begin position="2291"/>
        <end position="2769"/>
    </location>
</feature>
<keyword evidence="4" id="KW-1185">Reference proteome</keyword>
<feature type="compositionally biased region" description="Low complexity" evidence="1">
    <location>
        <begin position="1428"/>
        <end position="1440"/>
    </location>
</feature>
<feature type="region of interest" description="Disordered" evidence="1">
    <location>
        <begin position="2166"/>
        <end position="2291"/>
    </location>
</feature>
<feature type="compositionally biased region" description="Low complexity" evidence="1">
    <location>
        <begin position="946"/>
        <end position="956"/>
    </location>
</feature>
<feature type="region of interest" description="Disordered" evidence="1">
    <location>
        <begin position="1"/>
        <end position="50"/>
    </location>
</feature>
<feature type="region of interest" description="Disordered" evidence="1">
    <location>
        <begin position="3028"/>
        <end position="3064"/>
    </location>
</feature>
<dbReference type="PANTHER" id="PTHR45725:SF1">
    <property type="entry name" value="DISHEVELLED ASSOCIATED ACTIVATOR OF MORPHOGENESIS, ISOFORM D"/>
    <property type="match status" value="1"/>
</dbReference>
<feature type="compositionally biased region" description="Low complexity" evidence="1">
    <location>
        <begin position="613"/>
        <end position="624"/>
    </location>
</feature>
<feature type="region of interest" description="Disordered" evidence="1">
    <location>
        <begin position="133"/>
        <end position="165"/>
    </location>
</feature>
<dbReference type="Gene3D" id="3.90.190.10">
    <property type="entry name" value="Protein tyrosine phosphatase superfamily"/>
    <property type="match status" value="1"/>
</dbReference>
<feature type="region of interest" description="Disordered" evidence="1">
    <location>
        <begin position="1617"/>
        <end position="1656"/>
    </location>
</feature>
<evidence type="ECO:0000313" key="3">
    <source>
        <dbReference type="EMBL" id="CDJ40727.1"/>
    </source>
</evidence>
<dbReference type="PROSITE" id="PS51444">
    <property type="entry name" value="FH2"/>
    <property type="match status" value="1"/>
</dbReference>
<dbReference type="Proteomes" id="UP000030747">
    <property type="component" value="Unassembled WGS sequence"/>
</dbReference>
<feature type="compositionally biased region" description="Pro residues" evidence="1">
    <location>
        <begin position="2224"/>
        <end position="2234"/>
    </location>
</feature>
<feature type="region of interest" description="Disordered" evidence="1">
    <location>
        <begin position="1675"/>
        <end position="1702"/>
    </location>
</feature>
<dbReference type="SUPFAM" id="SSF101447">
    <property type="entry name" value="Formin homology 2 domain (FH2 domain)"/>
    <property type="match status" value="1"/>
</dbReference>
<gene>
    <name evidence="3" type="ORF">ETH_00015295</name>
</gene>
<reference evidence="3" key="1">
    <citation type="submission" date="2013-10" db="EMBL/GenBank/DDBJ databases">
        <title>Genomic analysis of the causative agents of coccidiosis in chickens.</title>
        <authorList>
            <person name="Reid A.J."/>
            <person name="Blake D."/>
            <person name="Billington K."/>
            <person name="Browne H."/>
            <person name="Dunn M."/>
            <person name="Hung S."/>
            <person name="Kawahara F."/>
            <person name="Miranda-Saavedra D."/>
            <person name="Mourier T."/>
            <person name="Nagra H."/>
            <person name="Otto T.D."/>
            <person name="Rawlings N."/>
            <person name="Sanchez A."/>
            <person name="Sanders M."/>
            <person name="Subramaniam C."/>
            <person name="Tay Y."/>
            <person name="Dear P."/>
            <person name="Doerig C."/>
            <person name="Gruber A."/>
            <person name="Parkinson J."/>
            <person name="Shirley M."/>
            <person name="Wan K.L."/>
            <person name="Berriman M."/>
            <person name="Tomley F."/>
            <person name="Pain A."/>
        </authorList>
    </citation>
    <scope>NUCLEOTIDE SEQUENCE [LARGE SCALE GENOMIC DNA]</scope>
    <source>
        <strain evidence="3">Houghton</strain>
    </source>
</reference>
<feature type="compositionally biased region" description="Basic and acidic residues" evidence="1">
    <location>
        <begin position="3140"/>
        <end position="3160"/>
    </location>
</feature>
<dbReference type="InterPro" id="IPR051425">
    <property type="entry name" value="Formin_Homology"/>
</dbReference>
<feature type="region of interest" description="Disordered" evidence="1">
    <location>
        <begin position="3081"/>
        <end position="3126"/>
    </location>
</feature>
<proteinExistence type="predicted"/>
<organism evidence="3 4">
    <name type="scientific">Eimeria tenella</name>
    <name type="common">Coccidian parasite</name>
    <dbReference type="NCBI Taxonomy" id="5802"/>
    <lineage>
        <taxon>Eukaryota</taxon>
        <taxon>Sar</taxon>
        <taxon>Alveolata</taxon>
        <taxon>Apicomplexa</taxon>
        <taxon>Conoidasida</taxon>
        <taxon>Coccidia</taxon>
        <taxon>Eucoccidiorida</taxon>
        <taxon>Eimeriorina</taxon>
        <taxon>Eimeriidae</taxon>
        <taxon>Eimeria</taxon>
    </lineage>
</organism>
<evidence type="ECO:0000256" key="1">
    <source>
        <dbReference type="SAM" id="MobiDB-lite"/>
    </source>
</evidence>
<feature type="compositionally biased region" description="Low complexity" evidence="1">
    <location>
        <begin position="1122"/>
        <end position="1131"/>
    </location>
</feature>
<dbReference type="VEuPathDB" id="ToxoDB:ETH2_1254700"/>
<dbReference type="OMA" id="LKLMEFR"/>
<dbReference type="InterPro" id="IPR015425">
    <property type="entry name" value="FH2_Formin"/>
</dbReference>
<feature type="compositionally biased region" description="Basic and acidic residues" evidence="1">
    <location>
        <begin position="2047"/>
        <end position="2057"/>
    </location>
</feature>
<feature type="region of interest" description="Disordered" evidence="1">
    <location>
        <begin position="3138"/>
        <end position="3160"/>
    </location>
</feature>
<dbReference type="VEuPathDB" id="ToxoDB:ETH_00015295"/>
<feature type="compositionally biased region" description="Low complexity" evidence="1">
    <location>
        <begin position="2235"/>
        <end position="2256"/>
    </location>
</feature>
<feature type="compositionally biased region" description="Low complexity" evidence="1">
    <location>
        <begin position="219"/>
        <end position="238"/>
    </location>
</feature>
<evidence type="ECO:0000259" key="2">
    <source>
        <dbReference type="PROSITE" id="PS51444"/>
    </source>
</evidence>